<dbReference type="PROSITE" id="PS50157">
    <property type="entry name" value="ZINC_FINGER_C2H2_2"/>
    <property type="match status" value="1"/>
</dbReference>
<accession>A0A9P5KXJ5</accession>
<keyword evidence="1" id="KW-0862">Zinc</keyword>
<feature type="domain" description="C2H2-type" evidence="3">
    <location>
        <begin position="483"/>
        <end position="511"/>
    </location>
</feature>
<feature type="compositionally biased region" description="Low complexity" evidence="2">
    <location>
        <begin position="317"/>
        <end position="340"/>
    </location>
</feature>
<dbReference type="Pfam" id="PF00096">
    <property type="entry name" value="zf-C2H2"/>
    <property type="match status" value="1"/>
</dbReference>
<feature type="compositionally biased region" description="Polar residues" evidence="2">
    <location>
        <begin position="341"/>
        <end position="364"/>
    </location>
</feature>
<dbReference type="GO" id="GO:0000981">
    <property type="term" value="F:DNA-binding transcription factor activity, RNA polymerase II-specific"/>
    <property type="evidence" value="ECO:0007669"/>
    <property type="project" value="TreeGrafter"/>
</dbReference>
<keyword evidence="1" id="KW-0479">Metal-binding</keyword>
<gene>
    <name evidence="4" type="ORF">DV451_000425</name>
</gene>
<evidence type="ECO:0000259" key="3">
    <source>
        <dbReference type="PROSITE" id="PS50157"/>
    </source>
</evidence>
<evidence type="ECO:0000313" key="5">
    <source>
        <dbReference type="Proteomes" id="UP000750522"/>
    </source>
</evidence>
<dbReference type="PANTHER" id="PTHR46105">
    <property type="entry name" value="AGAP004733-PA"/>
    <property type="match status" value="1"/>
</dbReference>
<feature type="compositionally biased region" description="Polar residues" evidence="2">
    <location>
        <begin position="293"/>
        <end position="316"/>
    </location>
</feature>
<name>A0A9P5KXJ5_GEOCN</name>
<evidence type="ECO:0000256" key="1">
    <source>
        <dbReference type="PROSITE-ProRule" id="PRU00042"/>
    </source>
</evidence>
<keyword evidence="1" id="KW-0863">Zinc-finger</keyword>
<feature type="region of interest" description="Disordered" evidence="2">
    <location>
        <begin position="110"/>
        <end position="160"/>
    </location>
</feature>
<sequence length="539" mass="59514">MTNPSAAANPFGAIAGYNFNFFEVTDIGTPVNAAHEYSLKLGELLASFNNKSTIHSASTGSPVSQTASSNFNKPEQLQLPVNSSGVAATCITPARTHFLFSKVSGNLSQSSHQTIFEEPEGSGSQAHGSGSSTLPTSPSSSPRLNGATEQPVGPHDPMVVIETDHDGSPQYHYHPAYHQHYQVELLSNYPEYFFPIIVPQQHALSSPPAKDFTHPPVSSLGANPAGYNVQTHANFFSPTFGWFPLQQQVSPEWGLSLPQADPQSISPAYAPASCESYYYQDHQPMVQPVPYNAGQSYTSQPSPPQYTSFSEVSVNESSYAPGSSSSSSSSSMDGLSPCSSETSYEASLVSGNSPLSDEATSNDQYYEEKTEKKLKKKSRENKAWTNPTVMAGLHVSLMHKNSLRTEKALPGKKGKYFCSHCKGQFRTILDLCAHMDTVGVSRPFHCPDPDCPWYIAGFPTASEWCRHTRFQHGGEADRDAQKLACENCGKKFTRKDSLKRHYILVHDNKNSRYNSKLRKLEERRLKKKKRQQQQRQQRR</sequence>
<dbReference type="InterPro" id="IPR013087">
    <property type="entry name" value="Znf_C2H2_type"/>
</dbReference>
<organism evidence="4 5">
    <name type="scientific">Geotrichum candidum</name>
    <name type="common">Oospora lactis</name>
    <name type="synonym">Dipodascus geotrichum</name>
    <dbReference type="NCBI Taxonomy" id="1173061"/>
    <lineage>
        <taxon>Eukaryota</taxon>
        <taxon>Fungi</taxon>
        <taxon>Dikarya</taxon>
        <taxon>Ascomycota</taxon>
        <taxon>Saccharomycotina</taxon>
        <taxon>Dipodascomycetes</taxon>
        <taxon>Dipodascales</taxon>
        <taxon>Dipodascaceae</taxon>
        <taxon>Geotrichum</taxon>
    </lineage>
</organism>
<dbReference type="PANTHER" id="PTHR46105:SF28">
    <property type="entry name" value="ZINC FINGER PROTEIN 37-LIKE"/>
    <property type="match status" value="1"/>
</dbReference>
<proteinExistence type="predicted"/>
<dbReference type="AlphaFoldDB" id="A0A9P5KXJ5"/>
<protein>
    <recommendedName>
        <fullName evidence="3">C2H2-type domain-containing protein</fullName>
    </recommendedName>
</protein>
<dbReference type="PROSITE" id="PS00028">
    <property type="entry name" value="ZINC_FINGER_C2H2_1"/>
    <property type="match status" value="1"/>
</dbReference>
<dbReference type="InterPro" id="IPR036236">
    <property type="entry name" value="Znf_C2H2_sf"/>
</dbReference>
<dbReference type="GO" id="GO:0000978">
    <property type="term" value="F:RNA polymerase II cis-regulatory region sequence-specific DNA binding"/>
    <property type="evidence" value="ECO:0007669"/>
    <property type="project" value="TreeGrafter"/>
</dbReference>
<feature type="region of interest" description="Disordered" evidence="2">
    <location>
        <begin position="289"/>
        <end position="385"/>
    </location>
</feature>
<feature type="region of interest" description="Disordered" evidence="2">
    <location>
        <begin position="515"/>
        <end position="539"/>
    </location>
</feature>
<feature type="compositionally biased region" description="Basic residues" evidence="2">
    <location>
        <begin position="525"/>
        <end position="539"/>
    </location>
</feature>
<reference evidence="4" key="1">
    <citation type="journal article" date="2020" name="Front. Microbiol.">
        <title>Phenotypic and Genetic Characterization of the Cheese Ripening Yeast Geotrichum candidum.</title>
        <authorList>
            <person name="Perkins V."/>
            <person name="Vignola S."/>
            <person name="Lessard M.H."/>
            <person name="Plante P.L."/>
            <person name="Corbeil J."/>
            <person name="Dugat-Bony E."/>
            <person name="Frenette M."/>
            <person name="Labrie S."/>
        </authorList>
    </citation>
    <scope>NUCLEOTIDE SEQUENCE</scope>
    <source>
        <strain evidence="4">LMA-70</strain>
    </source>
</reference>
<dbReference type="Gene3D" id="3.30.160.60">
    <property type="entry name" value="Classic Zinc Finger"/>
    <property type="match status" value="2"/>
</dbReference>
<evidence type="ECO:0000313" key="4">
    <source>
        <dbReference type="EMBL" id="KAF5104669.1"/>
    </source>
</evidence>
<dbReference type="Proteomes" id="UP000750522">
    <property type="component" value="Unassembled WGS sequence"/>
</dbReference>
<dbReference type="SUPFAM" id="SSF57667">
    <property type="entry name" value="beta-beta-alpha zinc fingers"/>
    <property type="match status" value="1"/>
</dbReference>
<dbReference type="GO" id="GO:0008270">
    <property type="term" value="F:zinc ion binding"/>
    <property type="evidence" value="ECO:0007669"/>
    <property type="project" value="UniProtKB-KW"/>
</dbReference>
<reference evidence="4" key="2">
    <citation type="submission" date="2020-01" db="EMBL/GenBank/DDBJ databases">
        <authorList>
            <person name="Perkins V."/>
            <person name="Lessard M.-H."/>
            <person name="Dugat-Bony E."/>
            <person name="Frenette M."/>
            <person name="Labrie S."/>
        </authorList>
    </citation>
    <scope>NUCLEOTIDE SEQUENCE</scope>
    <source>
        <strain evidence="4">LMA-70</strain>
    </source>
</reference>
<evidence type="ECO:0000256" key="2">
    <source>
        <dbReference type="SAM" id="MobiDB-lite"/>
    </source>
</evidence>
<dbReference type="SMART" id="SM00355">
    <property type="entry name" value="ZnF_C2H2"/>
    <property type="match status" value="3"/>
</dbReference>
<comment type="caution">
    <text evidence="4">The sequence shown here is derived from an EMBL/GenBank/DDBJ whole genome shotgun (WGS) entry which is preliminary data.</text>
</comment>
<dbReference type="EMBL" id="QQZK01000005">
    <property type="protein sequence ID" value="KAF5104669.1"/>
    <property type="molecule type" value="Genomic_DNA"/>
</dbReference>
<feature type="compositionally biased region" description="Low complexity" evidence="2">
    <location>
        <begin position="121"/>
        <end position="142"/>
    </location>
</feature>
<dbReference type="InterPro" id="IPR050457">
    <property type="entry name" value="ZnFinger_BTB_dom_contain"/>
</dbReference>